<reference key="2">
    <citation type="submission" date="2011-11" db="EMBL/GenBank/DDBJ databases">
        <authorList>
            <person name="Shin S.H."/>
            <person name="Kim S."/>
            <person name="Kim J.Y."/>
        </authorList>
    </citation>
    <scope>NUCLEOTIDE SEQUENCE</scope>
    <source>
        <strain>HPL-003</strain>
    </source>
</reference>
<dbReference type="KEGG" id="pta:HPL003_02335"/>
<keyword evidence="3" id="KW-0804">Transcription</keyword>
<dbReference type="Proteomes" id="UP000005876">
    <property type="component" value="Chromosome"/>
</dbReference>
<dbReference type="GO" id="GO:0003700">
    <property type="term" value="F:DNA-binding transcription factor activity"/>
    <property type="evidence" value="ECO:0007669"/>
    <property type="project" value="InterPro"/>
</dbReference>
<organism evidence="5 6">
    <name type="scientific">Paenibacillus terrae (strain HPL-003)</name>
    <dbReference type="NCBI Taxonomy" id="985665"/>
    <lineage>
        <taxon>Bacteria</taxon>
        <taxon>Bacillati</taxon>
        <taxon>Bacillota</taxon>
        <taxon>Bacilli</taxon>
        <taxon>Bacillales</taxon>
        <taxon>Paenibacillaceae</taxon>
        <taxon>Paenibacillus</taxon>
    </lineage>
</organism>
<protein>
    <submittedName>
        <fullName evidence="5">MarR family transcriptional regulator</fullName>
    </submittedName>
</protein>
<evidence type="ECO:0000256" key="1">
    <source>
        <dbReference type="ARBA" id="ARBA00023015"/>
    </source>
</evidence>
<dbReference type="SUPFAM" id="SSF46785">
    <property type="entry name" value="Winged helix' DNA-binding domain"/>
    <property type="match status" value="1"/>
</dbReference>
<evidence type="ECO:0000256" key="2">
    <source>
        <dbReference type="ARBA" id="ARBA00023125"/>
    </source>
</evidence>
<dbReference type="eggNOG" id="COG1846">
    <property type="taxonomic scope" value="Bacteria"/>
</dbReference>
<evidence type="ECO:0000259" key="4">
    <source>
        <dbReference type="PROSITE" id="PS50995"/>
    </source>
</evidence>
<dbReference type="EMBL" id="CP003107">
    <property type="protein sequence ID" value="AET57248.1"/>
    <property type="molecule type" value="Genomic_DNA"/>
</dbReference>
<dbReference type="OrthoDB" id="327696at2"/>
<evidence type="ECO:0000256" key="3">
    <source>
        <dbReference type="ARBA" id="ARBA00023163"/>
    </source>
</evidence>
<gene>
    <name evidence="5" type="ordered locus">HPL003_02335</name>
</gene>
<dbReference type="InterPro" id="IPR000835">
    <property type="entry name" value="HTH_MarR-typ"/>
</dbReference>
<keyword evidence="1" id="KW-0805">Transcription regulation</keyword>
<sequence>MDSNIKESIRNYYEVYFGIGSIYDKLAKKHGITSGVLFVLYVIYENQNNCTQRLICAKLLYPKQTVNTILDSFHKQGYITKRVANSDKRNKYILLTESGKNYAESVLSAMLHLEETAFERMSEEDRQAMMKGERAFLEQLTQFVDELE</sequence>
<dbReference type="Gene3D" id="1.10.10.10">
    <property type="entry name" value="Winged helix-like DNA-binding domain superfamily/Winged helix DNA-binding domain"/>
    <property type="match status" value="1"/>
</dbReference>
<dbReference type="STRING" id="985665.HPL003_02335"/>
<dbReference type="InterPro" id="IPR036388">
    <property type="entry name" value="WH-like_DNA-bd_sf"/>
</dbReference>
<name>G7VZK6_PAETH</name>
<dbReference type="AlphaFoldDB" id="G7VZK6"/>
<dbReference type="InterPro" id="IPR036390">
    <property type="entry name" value="WH_DNA-bd_sf"/>
</dbReference>
<reference evidence="5 6" key="3">
    <citation type="journal article" date="2012" name="J. Bacteriol.">
        <title>Genome Sequence of Paenibacillus terrae HPL-003, a Xylanase-Producing Bacterium Isolated from Soil Found in Forest Residue.</title>
        <authorList>
            <person name="Shin S.H."/>
            <person name="Kim S."/>
            <person name="Kim J.Y."/>
            <person name="Song H.Y."/>
            <person name="Cho S.J."/>
            <person name="Kim D.R."/>
            <person name="Lee K.I."/>
            <person name="Lim H.K."/>
            <person name="Park N.J."/>
            <person name="Hwang I.T."/>
            <person name="Yang K.S."/>
        </authorList>
    </citation>
    <scope>NUCLEOTIDE SEQUENCE [LARGE SCALE GENOMIC DNA]</scope>
    <source>
        <strain evidence="5 6">HPL-003</strain>
    </source>
</reference>
<dbReference type="RefSeq" id="WP_014278031.1">
    <property type="nucleotide sequence ID" value="NC_016641.1"/>
</dbReference>
<dbReference type="GO" id="GO:0003677">
    <property type="term" value="F:DNA binding"/>
    <property type="evidence" value="ECO:0007669"/>
    <property type="project" value="UniProtKB-KW"/>
</dbReference>
<evidence type="ECO:0000313" key="5">
    <source>
        <dbReference type="EMBL" id="AET57248.1"/>
    </source>
</evidence>
<dbReference type="HOGENOM" id="CLU_083287_30_0_9"/>
<keyword evidence="2" id="KW-0238">DNA-binding</keyword>
<dbReference type="PROSITE" id="PS50995">
    <property type="entry name" value="HTH_MARR_2"/>
    <property type="match status" value="1"/>
</dbReference>
<feature type="domain" description="HTH marR-type" evidence="4">
    <location>
        <begin position="1"/>
        <end position="148"/>
    </location>
</feature>
<proteinExistence type="predicted"/>
<reference evidence="6" key="1">
    <citation type="submission" date="2011-11" db="EMBL/GenBank/DDBJ databases">
        <title>Complete sequence of Paenibacillus terrae HPL-003.</title>
        <authorList>
            <person name="Shin S.H."/>
            <person name="Kim S."/>
            <person name="Kim J.Y."/>
        </authorList>
    </citation>
    <scope>NUCLEOTIDE SEQUENCE [LARGE SCALE GENOMIC DNA]</scope>
    <source>
        <strain evidence="6">HPL-003</strain>
    </source>
</reference>
<dbReference type="PANTHER" id="PTHR42756">
    <property type="entry name" value="TRANSCRIPTIONAL REGULATOR, MARR"/>
    <property type="match status" value="1"/>
</dbReference>
<evidence type="ECO:0000313" key="6">
    <source>
        <dbReference type="Proteomes" id="UP000005876"/>
    </source>
</evidence>
<accession>G7VZK6</accession>
<dbReference type="Pfam" id="PF12802">
    <property type="entry name" value="MarR_2"/>
    <property type="match status" value="1"/>
</dbReference>
<dbReference type="SMART" id="SM00347">
    <property type="entry name" value="HTH_MARR"/>
    <property type="match status" value="1"/>
</dbReference>
<dbReference type="PANTHER" id="PTHR42756:SF1">
    <property type="entry name" value="TRANSCRIPTIONAL REPRESSOR OF EMRAB OPERON"/>
    <property type="match status" value="1"/>
</dbReference>